<proteinExistence type="predicted"/>
<sequence>MTATPSHATVLHASDLTTADIDAAEKFLKARIHKAMSNHATNSDEFRMAQAMDRSVFNLVNTVRTAFDLDDGSRSMLRAKQRHWNELCNALAPWENSEEYDTARWQPVDYLDPQHAVETAEYLRSRL</sequence>
<keyword evidence="2" id="KW-1185">Reference proteome</keyword>
<reference evidence="1 2" key="1">
    <citation type="journal article" date="2019" name="Int. J. Syst. Evol. Microbiol.">
        <title>The Global Catalogue of Microorganisms (GCM) 10K type strain sequencing project: providing services to taxonomists for standard genome sequencing and annotation.</title>
        <authorList>
            <consortium name="The Broad Institute Genomics Platform"/>
            <consortium name="The Broad Institute Genome Sequencing Center for Infectious Disease"/>
            <person name="Wu L."/>
            <person name="Ma J."/>
        </authorList>
    </citation>
    <scope>NUCLEOTIDE SEQUENCE [LARGE SCALE GENOMIC DNA]</scope>
    <source>
        <strain evidence="1 2">JCM 16374</strain>
    </source>
</reference>
<gene>
    <name evidence="1" type="ORF">GCM10009864_82770</name>
</gene>
<dbReference type="EMBL" id="BAAARK010000086">
    <property type="protein sequence ID" value="GAA2695412.1"/>
    <property type="molecule type" value="Genomic_DNA"/>
</dbReference>
<organism evidence="1 2">
    <name type="scientific">Streptomyces lunalinharesii</name>
    <dbReference type="NCBI Taxonomy" id="333384"/>
    <lineage>
        <taxon>Bacteria</taxon>
        <taxon>Bacillati</taxon>
        <taxon>Actinomycetota</taxon>
        <taxon>Actinomycetes</taxon>
        <taxon>Kitasatosporales</taxon>
        <taxon>Streptomycetaceae</taxon>
        <taxon>Streptomyces</taxon>
    </lineage>
</organism>
<dbReference type="Proteomes" id="UP001500994">
    <property type="component" value="Unassembled WGS sequence"/>
</dbReference>
<comment type="caution">
    <text evidence="1">The sequence shown here is derived from an EMBL/GenBank/DDBJ whole genome shotgun (WGS) entry which is preliminary data.</text>
</comment>
<name>A0ABN3T824_9ACTN</name>
<evidence type="ECO:0000313" key="1">
    <source>
        <dbReference type="EMBL" id="GAA2695412.1"/>
    </source>
</evidence>
<evidence type="ECO:0000313" key="2">
    <source>
        <dbReference type="Proteomes" id="UP001500994"/>
    </source>
</evidence>
<protein>
    <submittedName>
        <fullName evidence="1">Uncharacterized protein</fullName>
    </submittedName>
</protein>
<accession>A0ABN3T824</accession>